<keyword evidence="5" id="KW-1185">Reference proteome</keyword>
<gene>
    <name evidence="4" type="ORF">DB32_006562</name>
</gene>
<dbReference type="InterPro" id="IPR036908">
    <property type="entry name" value="RlpA-like_sf"/>
</dbReference>
<dbReference type="InterPro" id="IPR051477">
    <property type="entry name" value="Expansin_CellWall"/>
</dbReference>
<reference evidence="4 5" key="1">
    <citation type="submission" date="2015-03" db="EMBL/GenBank/DDBJ databases">
        <title>Genome assembly of Sandaracinus amylolyticus DSM 53668.</title>
        <authorList>
            <person name="Sharma G."/>
            <person name="Subramanian S."/>
        </authorList>
    </citation>
    <scope>NUCLEOTIDE SEQUENCE [LARGE SCALE GENOMIC DNA]</scope>
    <source>
        <strain evidence="4 5">DSM 53668</strain>
    </source>
</reference>
<keyword evidence="1" id="KW-0732">Signal</keyword>
<dbReference type="SUPFAM" id="SSF50685">
    <property type="entry name" value="Barwin-like endoglucanases"/>
    <property type="match status" value="1"/>
</dbReference>
<proteinExistence type="predicted"/>
<dbReference type="KEGG" id="samy:DB32_006562"/>
<evidence type="ECO:0000259" key="2">
    <source>
        <dbReference type="PROSITE" id="PS50842"/>
    </source>
</evidence>
<protein>
    <recommendedName>
        <fullName evidence="6">Expansin-like EG45 domain-containing protein</fullName>
    </recommendedName>
</protein>
<dbReference type="PANTHER" id="PTHR31836">
    <property type="match status" value="1"/>
</dbReference>
<dbReference type="InterPro" id="IPR007112">
    <property type="entry name" value="Expansin/allergen_DPBB_dom"/>
</dbReference>
<feature type="domain" description="Expansin-like CBD" evidence="3">
    <location>
        <begin position="166"/>
        <end position="255"/>
    </location>
</feature>
<dbReference type="InterPro" id="IPR007117">
    <property type="entry name" value="Expansin_CBD"/>
</dbReference>
<evidence type="ECO:0008006" key="6">
    <source>
        <dbReference type="Google" id="ProtNLM"/>
    </source>
</evidence>
<dbReference type="Gene3D" id="2.40.40.10">
    <property type="entry name" value="RlpA-like domain"/>
    <property type="match status" value="1"/>
</dbReference>
<dbReference type="PROSITE" id="PS50842">
    <property type="entry name" value="EXPANSIN_EG45"/>
    <property type="match status" value="1"/>
</dbReference>
<dbReference type="InterPro" id="IPR036749">
    <property type="entry name" value="Expansin_CBD_sf"/>
</dbReference>
<sequence length="418" mass="44800">MLISSLALAGCGGGADDGDAGTGGPRIDAGAPSESCGSVRLTTYETAGEGGWCEYPTNLPMLPAFVREGFHAAIAEPWNGSSYRGDPGEACGECWEIDSVTDTRVVMITNLCPIEGNPLCAGAHFHLDVAPAVSSALRAGFLDEGQARRVPCPVSGSVHLYVNDENVTYMRVAFVNHRVPIRTAEFRGIGDGVMEPNEWTPLRRSAGGWEVIGDGRQVDRGGQGVQFRITSAQGEVLVSETIVPGHPERRSTWDLGVQFEDRMPPMGGSCDFVPPGDVYVDGWGGIDQVRWLIDPWGEAEGGFFGETMNGCDSGSCVEVARFAPSSGFHLRYGQAFSRDTFSRIEARVRTRSGAARIGVAPSHEGTRCLRQVFDVGPEWSEVSIDLAGCDQPTLSAITMDSEGSPTFALLIDDVRYVR</sequence>
<organism evidence="4 5">
    <name type="scientific">Sandaracinus amylolyticus</name>
    <dbReference type="NCBI Taxonomy" id="927083"/>
    <lineage>
        <taxon>Bacteria</taxon>
        <taxon>Pseudomonadati</taxon>
        <taxon>Myxococcota</taxon>
        <taxon>Polyangia</taxon>
        <taxon>Polyangiales</taxon>
        <taxon>Sandaracinaceae</taxon>
        <taxon>Sandaracinus</taxon>
    </lineage>
</organism>
<evidence type="ECO:0000313" key="5">
    <source>
        <dbReference type="Proteomes" id="UP000034883"/>
    </source>
</evidence>
<evidence type="ECO:0000313" key="4">
    <source>
        <dbReference type="EMBL" id="AKF09413.1"/>
    </source>
</evidence>
<dbReference type="Proteomes" id="UP000034883">
    <property type="component" value="Chromosome"/>
</dbReference>
<dbReference type="PROSITE" id="PS50843">
    <property type="entry name" value="EXPANSIN_CBD"/>
    <property type="match status" value="1"/>
</dbReference>
<dbReference type="Gene3D" id="2.60.40.760">
    <property type="entry name" value="Expansin, cellulose-binding-like domain"/>
    <property type="match status" value="1"/>
</dbReference>
<dbReference type="AlphaFoldDB" id="A0A0F6YL37"/>
<dbReference type="PANTHER" id="PTHR31836:SF21">
    <property type="entry name" value="EXPANSIN-LIKE PROTEIN 7"/>
    <property type="match status" value="1"/>
</dbReference>
<feature type="domain" description="Expansin-like EG45" evidence="2">
    <location>
        <begin position="50"/>
        <end position="157"/>
    </location>
</feature>
<accession>A0A0F6YL37</accession>
<name>A0A0F6YL37_9BACT</name>
<evidence type="ECO:0000259" key="3">
    <source>
        <dbReference type="PROSITE" id="PS50843"/>
    </source>
</evidence>
<dbReference type="STRING" id="927083.DB32_006562"/>
<evidence type="ECO:0000256" key="1">
    <source>
        <dbReference type="ARBA" id="ARBA00022729"/>
    </source>
</evidence>
<dbReference type="EMBL" id="CP011125">
    <property type="protein sequence ID" value="AKF09413.1"/>
    <property type="molecule type" value="Genomic_DNA"/>
</dbReference>
<dbReference type="Pfam" id="PF22514">
    <property type="entry name" value="EXPB1_D1"/>
    <property type="match status" value="1"/>
</dbReference>